<evidence type="ECO:0000313" key="1">
    <source>
        <dbReference type="Proteomes" id="UP000095286"/>
    </source>
</evidence>
<dbReference type="Proteomes" id="UP000095286">
    <property type="component" value="Unplaced"/>
</dbReference>
<protein>
    <submittedName>
        <fullName evidence="2">Uncharacterized protein</fullName>
    </submittedName>
</protein>
<sequence>MCPPSSGIKLYAYYESQFPKHSLPMERIYFERVNSENKTPNLVYFSNPIGAKDYQSQFYEALDFTENANIYVIRDEVDKLQANKTIFVAQVSISASHQVFYKKFKTCDVENNKFVVDDNFVKTTKEQTLQNLFFCKGAPNLLEITITNCQTQIDQTIKFIKQQNNINVKFKNVLDIEFPNDLGLIQIRGIYKSLQFSFRNLEDYLRILNNLPDNEKTNYYGVFVESSDYRKSTSENHVRQQIHQMYPRVPNMKFRKNFRVLDYFKSS</sequence>
<reference evidence="2" key="1">
    <citation type="submission" date="2016-11" db="UniProtKB">
        <authorList>
            <consortium name="WormBaseParasite"/>
        </authorList>
    </citation>
    <scope>IDENTIFICATION</scope>
    <source>
        <strain evidence="2">KR3021</strain>
    </source>
</reference>
<accession>A0AC35UGG4</accession>
<dbReference type="WBParaSite" id="RSKR_0001106900.1">
    <property type="protein sequence ID" value="RSKR_0001106900.1"/>
    <property type="gene ID" value="RSKR_0001106900"/>
</dbReference>
<evidence type="ECO:0000313" key="2">
    <source>
        <dbReference type="WBParaSite" id="RSKR_0001106900.1"/>
    </source>
</evidence>
<organism evidence="1 2">
    <name type="scientific">Rhabditophanes sp. KR3021</name>
    <dbReference type="NCBI Taxonomy" id="114890"/>
    <lineage>
        <taxon>Eukaryota</taxon>
        <taxon>Metazoa</taxon>
        <taxon>Ecdysozoa</taxon>
        <taxon>Nematoda</taxon>
        <taxon>Chromadorea</taxon>
        <taxon>Rhabditida</taxon>
        <taxon>Tylenchina</taxon>
        <taxon>Panagrolaimomorpha</taxon>
        <taxon>Strongyloidoidea</taxon>
        <taxon>Alloionematidae</taxon>
        <taxon>Rhabditophanes</taxon>
    </lineage>
</organism>
<name>A0AC35UGG4_9BILA</name>
<proteinExistence type="predicted"/>